<dbReference type="AlphaFoldDB" id="A0A068S1U5"/>
<evidence type="ECO:0000313" key="1">
    <source>
        <dbReference type="EMBL" id="CDH55822.1"/>
    </source>
</evidence>
<dbReference type="Proteomes" id="UP000027586">
    <property type="component" value="Unassembled WGS sequence"/>
</dbReference>
<name>A0A068S1U5_9FUNG</name>
<keyword evidence="2" id="KW-1185">Reference proteome</keyword>
<evidence type="ECO:0000313" key="2">
    <source>
        <dbReference type="Proteomes" id="UP000027586"/>
    </source>
</evidence>
<sequence>MKCSEPNIILFIAGLNRLVKQNVFYITLPAIPEPPYLYNPHSVASSPFQVFKRNTLATVSESRLTTTPPIPYASSSLPTKANKEKESLQVIQAFGYKVYQNGLIKITLSHVYLAMHIQKHKTSCPWYPHQDHQVVMRFSFKGPFLSQCPYSQVDINNKLFIHETYADDCDSLIIILEKCTKNMVCFVPCFILDFN</sequence>
<proteinExistence type="predicted"/>
<reference evidence="1" key="1">
    <citation type="submission" date="2013-08" db="EMBL/GenBank/DDBJ databases">
        <title>Gene expansion shapes genome architecture in the human pathogen Lichtheimia corymbifera: an evolutionary genomics analysis in the ancient terrestrial Mucorales (Mucoromycotina).</title>
        <authorList>
            <person name="Schwartze V.U."/>
            <person name="Winter S."/>
            <person name="Shelest E."/>
            <person name="Marcet-Houben M."/>
            <person name="Horn F."/>
            <person name="Wehner S."/>
            <person name="Hoffmann K."/>
            <person name="Riege K."/>
            <person name="Sammeth M."/>
            <person name="Nowrousian M."/>
            <person name="Valiante V."/>
            <person name="Linde J."/>
            <person name="Jacobsen I.D."/>
            <person name="Marz M."/>
            <person name="Brakhage A.A."/>
            <person name="Gabaldon T."/>
            <person name="Bocker S."/>
            <person name="Voigt K."/>
        </authorList>
    </citation>
    <scope>NUCLEOTIDE SEQUENCE [LARGE SCALE GENOMIC DNA]</scope>
    <source>
        <strain evidence="1">FSU 9682</strain>
    </source>
</reference>
<dbReference type="VEuPathDB" id="FungiDB:LCOR_06931.1"/>
<gene>
    <name evidence="1" type="ORF">LCOR_06931.1</name>
</gene>
<comment type="caution">
    <text evidence="1">The sequence shown here is derived from an EMBL/GenBank/DDBJ whole genome shotgun (WGS) entry which is preliminary data.</text>
</comment>
<dbReference type="EMBL" id="CBTN010000033">
    <property type="protein sequence ID" value="CDH55822.1"/>
    <property type="molecule type" value="Genomic_DNA"/>
</dbReference>
<accession>A0A068S1U5</accession>
<organism evidence="1 2">
    <name type="scientific">Lichtheimia corymbifera JMRC:FSU:9682</name>
    <dbReference type="NCBI Taxonomy" id="1263082"/>
    <lineage>
        <taxon>Eukaryota</taxon>
        <taxon>Fungi</taxon>
        <taxon>Fungi incertae sedis</taxon>
        <taxon>Mucoromycota</taxon>
        <taxon>Mucoromycotina</taxon>
        <taxon>Mucoromycetes</taxon>
        <taxon>Mucorales</taxon>
        <taxon>Lichtheimiaceae</taxon>
        <taxon>Lichtheimia</taxon>
    </lineage>
</organism>
<dbReference type="OrthoDB" id="5959761at2759"/>
<protein>
    <submittedName>
        <fullName evidence="1">Uncharacterized protein</fullName>
    </submittedName>
</protein>